<dbReference type="Pfam" id="PF13561">
    <property type="entry name" value="adh_short_C2"/>
    <property type="match status" value="1"/>
</dbReference>
<dbReference type="InterPro" id="IPR036291">
    <property type="entry name" value="NAD(P)-bd_dom_sf"/>
</dbReference>
<dbReference type="SUPFAM" id="SSF51735">
    <property type="entry name" value="NAD(P)-binding Rossmann-fold domains"/>
    <property type="match status" value="1"/>
</dbReference>
<gene>
    <name evidence="3" type="ORF">FE784_37295</name>
</gene>
<dbReference type="GO" id="GO:0008206">
    <property type="term" value="P:bile acid metabolic process"/>
    <property type="evidence" value="ECO:0007669"/>
    <property type="project" value="UniProtKB-ARBA"/>
</dbReference>
<dbReference type="PRINTS" id="PR00080">
    <property type="entry name" value="SDRFAMILY"/>
</dbReference>
<dbReference type="Proteomes" id="UP000307943">
    <property type="component" value="Unassembled WGS sequence"/>
</dbReference>
<protein>
    <submittedName>
        <fullName evidence="3">SDR family oxidoreductase</fullName>
    </submittedName>
</protein>
<dbReference type="InterPro" id="IPR002347">
    <property type="entry name" value="SDR_fam"/>
</dbReference>
<evidence type="ECO:0000313" key="4">
    <source>
        <dbReference type="Proteomes" id="UP000307943"/>
    </source>
</evidence>
<evidence type="ECO:0000256" key="1">
    <source>
        <dbReference type="ARBA" id="ARBA00006484"/>
    </source>
</evidence>
<dbReference type="Gene3D" id="3.40.50.720">
    <property type="entry name" value="NAD(P)-binding Rossmann-like Domain"/>
    <property type="match status" value="1"/>
</dbReference>
<reference evidence="3 4" key="1">
    <citation type="submission" date="2019-05" db="EMBL/GenBank/DDBJ databases">
        <title>We sequenced the genome of Paenibacillus hemerocallicola KCTC 33185 for further insight into its adaptation and study the phylogeny of Paenibacillus.</title>
        <authorList>
            <person name="Narsing Rao M.P."/>
        </authorList>
    </citation>
    <scope>NUCLEOTIDE SEQUENCE [LARGE SCALE GENOMIC DNA]</scope>
    <source>
        <strain evidence="3 4">KCTC 33185</strain>
    </source>
</reference>
<evidence type="ECO:0000313" key="3">
    <source>
        <dbReference type="EMBL" id="TNJ59402.1"/>
    </source>
</evidence>
<keyword evidence="4" id="KW-1185">Reference proteome</keyword>
<accession>A0A5C4SWU4</accession>
<organism evidence="3 4">
    <name type="scientific">Paenibacillus hemerocallicola</name>
    <dbReference type="NCBI Taxonomy" id="1172614"/>
    <lineage>
        <taxon>Bacteria</taxon>
        <taxon>Bacillati</taxon>
        <taxon>Bacillota</taxon>
        <taxon>Bacilli</taxon>
        <taxon>Bacillales</taxon>
        <taxon>Paenibacillaceae</taxon>
        <taxon>Paenibacillus</taxon>
    </lineage>
</organism>
<dbReference type="EMBL" id="VDCQ01000093">
    <property type="protein sequence ID" value="TNJ59402.1"/>
    <property type="molecule type" value="Genomic_DNA"/>
</dbReference>
<dbReference type="FunFam" id="3.40.50.720:FF:000084">
    <property type="entry name" value="Short-chain dehydrogenase reductase"/>
    <property type="match status" value="1"/>
</dbReference>
<dbReference type="GO" id="GO:0016616">
    <property type="term" value="F:oxidoreductase activity, acting on the CH-OH group of donors, NAD or NADP as acceptor"/>
    <property type="evidence" value="ECO:0007669"/>
    <property type="project" value="TreeGrafter"/>
</dbReference>
<keyword evidence="2" id="KW-0560">Oxidoreductase</keyword>
<comment type="caution">
    <text evidence="3">The sequence shown here is derived from an EMBL/GenBank/DDBJ whole genome shotgun (WGS) entry which is preliminary data.</text>
</comment>
<dbReference type="OrthoDB" id="9803333at2"/>
<sequence>MRACEWTRRGGCNMSVLQSFSLEGKTALVTGGAGLYGRQIALALARAGARTNMTTRSRERLSELEESFGRQGVAVAAHELDQELEESVLELRDRLVAVHGRIDILVNNAVARTMGSWDDPLEAFDKSMRINATGLFAVTRAFGDVMAAEGSGSIINIGSIQGMVGPDEWLYKDMGFHGCFPDYFYHKGGMLNFTRFVASHYGPRNVRCNCISPGGLASHRTPDAFQARYNERTMLGRMAGEEDLAGSVVFLSSDASAYVTGANLPVDGGYTAK</sequence>
<evidence type="ECO:0000256" key="2">
    <source>
        <dbReference type="ARBA" id="ARBA00023002"/>
    </source>
</evidence>
<proteinExistence type="inferred from homology"/>
<dbReference type="AlphaFoldDB" id="A0A5C4SWU4"/>
<dbReference type="PANTHER" id="PTHR42760:SF115">
    <property type="entry name" value="3-OXOACYL-[ACYL-CARRIER-PROTEIN] REDUCTASE FABG"/>
    <property type="match status" value="1"/>
</dbReference>
<name>A0A5C4SWU4_9BACL</name>
<comment type="similarity">
    <text evidence="1">Belongs to the short-chain dehydrogenases/reductases (SDR) family.</text>
</comment>
<dbReference type="PANTHER" id="PTHR42760">
    <property type="entry name" value="SHORT-CHAIN DEHYDROGENASES/REDUCTASES FAMILY MEMBER"/>
    <property type="match status" value="1"/>
</dbReference>
<dbReference type="PRINTS" id="PR00081">
    <property type="entry name" value="GDHRDH"/>
</dbReference>